<sequence length="272" mass="29852">MIIECKTLAKEIRENAKKEAKGKKLWLHNIVVGEDEASLVYARSNLKLLRKLGFDGKIHHLEEASEKELLDLIQALNEDNSMHGIMVNFPLPDNIDPMKVRSTISPIKDVDGINPINYGKLLLGEEILTPNTPRAVIRILERETELRGKDVLIINRTPVVGKPLSLLLLNRDATPTIAHSKTRNLKEKALEADVIVVAVGKPKFLKEDMVHEGAIVIDVGINVVNGKIVGDADFESIEKKAKITPVPGGVGTVTNACLIENLVKAAKLQGVI</sequence>
<feature type="domain" description="Tetrahydrofolate dehydrogenase/cyclohydrolase NAD(P)-binding" evidence="9">
    <location>
        <begin position="130"/>
        <end position="268"/>
    </location>
</feature>
<keyword evidence="7" id="KW-0486">Methionine biosynthesis</keyword>
<dbReference type="UniPathway" id="UPA00193"/>
<dbReference type="GO" id="GO:0004477">
    <property type="term" value="F:methenyltetrahydrofolate cyclohydrolase activity"/>
    <property type="evidence" value="ECO:0007669"/>
    <property type="project" value="UniProtKB-UniRule"/>
</dbReference>
<dbReference type="GO" id="GO:0005829">
    <property type="term" value="C:cytosol"/>
    <property type="evidence" value="ECO:0007669"/>
    <property type="project" value="TreeGrafter"/>
</dbReference>
<dbReference type="InterPro" id="IPR020631">
    <property type="entry name" value="THF_DH/CycHdrlase_NAD-bd_dom"/>
</dbReference>
<dbReference type="SUPFAM" id="SSF53223">
    <property type="entry name" value="Aminoacid dehydrogenase-like, N-terminal domain"/>
    <property type="match status" value="1"/>
</dbReference>
<keyword evidence="11" id="KW-1185">Reference proteome</keyword>
<dbReference type="EMBL" id="CP001941">
    <property type="protein sequence ID" value="ADD07914.1"/>
    <property type="molecule type" value="Genomic_DNA"/>
</dbReference>
<evidence type="ECO:0000259" key="9">
    <source>
        <dbReference type="Pfam" id="PF02882"/>
    </source>
</evidence>
<comment type="similarity">
    <text evidence="7">Belongs to the tetrahydrofolate dehydrogenase/cyclohydrolase family.</text>
</comment>
<keyword evidence="2 7" id="KW-0554">One-carbon metabolism</keyword>
<comment type="subunit">
    <text evidence="7">Homodimer.</text>
</comment>
<keyword evidence="7" id="KW-0658">Purine biosynthesis</keyword>
<dbReference type="InterPro" id="IPR020630">
    <property type="entry name" value="THF_DH/CycHdrlase_cat_dom"/>
</dbReference>
<evidence type="ECO:0000256" key="1">
    <source>
        <dbReference type="ARBA" id="ARBA00004777"/>
    </source>
</evidence>
<dbReference type="EC" id="3.5.4.9" evidence="7"/>
<evidence type="ECO:0000256" key="2">
    <source>
        <dbReference type="ARBA" id="ARBA00022563"/>
    </source>
</evidence>
<gene>
    <name evidence="7" type="primary">folD</name>
    <name evidence="10" type="ordered locus">Aboo_0102</name>
</gene>
<evidence type="ECO:0000256" key="6">
    <source>
        <dbReference type="ARBA" id="ARBA00023268"/>
    </source>
</evidence>
<reference evidence="10" key="1">
    <citation type="submission" date="2010-02" db="EMBL/GenBank/DDBJ databases">
        <title>Complete sequence of Aciduliprofundum boonei T469.</title>
        <authorList>
            <consortium name="US DOE Joint Genome Institute"/>
            <person name="Lucas S."/>
            <person name="Copeland A."/>
            <person name="Lapidus A."/>
            <person name="Cheng J.-F."/>
            <person name="Bruce D."/>
            <person name="Goodwin L."/>
            <person name="Pitluck S."/>
            <person name="Saunders E."/>
            <person name="Detter J.C."/>
            <person name="Han C."/>
            <person name="Tapia R."/>
            <person name="Land M."/>
            <person name="Hauser L."/>
            <person name="Kyrpides N."/>
            <person name="Mikhailova N."/>
            <person name="Flores G."/>
            <person name="Reysenbach A.-L."/>
            <person name="Woyke T."/>
        </authorList>
    </citation>
    <scope>NUCLEOTIDE SEQUENCE</scope>
    <source>
        <strain evidence="10">T469</strain>
    </source>
</reference>
<comment type="catalytic activity">
    <reaction evidence="7">
        <text>(6R)-5,10-methenyltetrahydrofolate + H2O = (6R)-10-formyltetrahydrofolate + H(+)</text>
        <dbReference type="Rhea" id="RHEA:23700"/>
        <dbReference type="ChEBI" id="CHEBI:15377"/>
        <dbReference type="ChEBI" id="CHEBI:15378"/>
        <dbReference type="ChEBI" id="CHEBI:57455"/>
        <dbReference type="ChEBI" id="CHEBI:195366"/>
        <dbReference type="EC" id="3.5.4.9"/>
    </reaction>
</comment>
<dbReference type="InterPro" id="IPR036291">
    <property type="entry name" value="NAD(P)-bd_dom_sf"/>
</dbReference>
<dbReference type="CDD" id="cd01080">
    <property type="entry name" value="NAD_bind_m-THF_DH_Cyclohyd"/>
    <property type="match status" value="1"/>
</dbReference>
<evidence type="ECO:0000256" key="7">
    <source>
        <dbReference type="HAMAP-Rule" id="MF_01576"/>
    </source>
</evidence>
<comment type="pathway">
    <text evidence="1 7">One-carbon metabolism; tetrahydrofolate interconversion.</text>
</comment>
<keyword evidence="3 7" id="KW-0378">Hydrolase</keyword>
<dbReference type="Proteomes" id="UP000001400">
    <property type="component" value="Chromosome"/>
</dbReference>
<dbReference type="STRING" id="439481.Aboo_0102"/>
<dbReference type="Pfam" id="PF00763">
    <property type="entry name" value="THF_DHG_CYH"/>
    <property type="match status" value="1"/>
</dbReference>
<dbReference type="InterPro" id="IPR000672">
    <property type="entry name" value="THF_DH/CycHdrlase"/>
</dbReference>
<evidence type="ECO:0000313" key="11">
    <source>
        <dbReference type="Proteomes" id="UP000001400"/>
    </source>
</evidence>
<dbReference type="Pfam" id="PF02882">
    <property type="entry name" value="THF_DHG_CYH_C"/>
    <property type="match status" value="1"/>
</dbReference>
<dbReference type="InterPro" id="IPR046346">
    <property type="entry name" value="Aminoacid_DH-like_N_sf"/>
</dbReference>
<keyword evidence="7" id="KW-0368">Histidine biosynthesis</keyword>
<keyword evidence="4 7" id="KW-0521">NADP</keyword>
<keyword evidence="5 7" id="KW-0560">Oxidoreductase</keyword>
<feature type="binding site" evidence="7">
    <location>
        <position position="221"/>
    </location>
    <ligand>
        <name>NADP(+)</name>
        <dbReference type="ChEBI" id="CHEBI:58349"/>
    </ligand>
</feature>
<evidence type="ECO:0000256" key="4">
    <source>
        <dbReference type="ARBA" id="ARBA00022857"/>
    </source>
</evidence>
<organism evidence="10 11">
    <name type="scientific">Aciduliprofundum boonei (strain DSM 19572 / T469)</name>
    <dbReference type="NCBI Taxonomy" id="439481"/>
    <lineage>
        <taxon>Archaea</taxon>
        <taxon>Methanobacteriati</taxon>
        <taxon>Thermoplasmatota</taxon>
        <taxon>DHVE2 group</taxon>
        <taxon>Candidatus Aciduliprofundum</taxon>
    </lineage>
</organism>
<comment type="caution">
    <text evidence="7">Lacks conserved residue(s) required for the propagation of feature annotation.</text>
</comment>
<dbReference type="GO" id="GO:0035999">
    <property type="term" value="P:tetrahydrofolate interconversion"/>
    <property type="evidence" value="ECO:0007669"/>
    <property type="project" value="UniProtKB-UniRule"/>
</dbReference>
<dbReference type="SUPFAM" id="SSF51735">
    <property type="entry name" value="NAD(P)-binding Rossmann-fold domains"/>
    <property type="match status" value="1"/>
</dbReference>
<protein>
    <recommendedName>
        <fullName evidence="7">Bifunctional protein FolD</fullName>
    </recommendedName>
    <domain>
        <recommendedName>
            <fullName evidence="7">Methylenetetrahydrofolate dehydrogenase</fullName>
            <ecNumber evidence="7">1.5.1.5</ecNumber>
        </recommendedName>
    </domain>
    <domain>
        <recommendedName>
            <fullName evidence="7">Methenyltetrahydrofolate cyclohydrolase</fullName>
            <ecNumber evidence="7">3.5.4.9</ecNumber>
        </recommendedName>
    </domain>
</protein>
<dbReference type="GeneID" id="8827038"/>
<dbReference type="HOGENOM" id="CLU_034045_2_1_2"/>
<dbReference type="HAMAP" id="MF_01576">
    <property type="entry name" value="THF_DHG_CYH"/>
    <property type="match status" value="1"/>
</dbReference>
<dbReference type="PANTHER" id="PTHR48099">
    <property type="entry name" value="C-1-TETRAHYDROFOLATE SYNTHASE, CYTOPLASMIC-RELATED"/>
    <property type="match status" value="1"/>
</dbReference>
<dbReference type="AlphaFoldDB" id="B5IEP1"/>
<dbReference type="Gene3D" id="3.40.50.10860">
    <property type="entry name" value="Leucine Dehydrogenase, chain A, domain 1"/>
    <property type="match status" value="1"/>
</dbReference>
<dbReference type="EC" id="1.5.1.5" evidence="7"/>
<dbReference type="PANTHER" id="PTHR48099:SF5">
    <property type="entry name" value="C-1-TETRAHYDROFOLATE SYNTHASE, CYTOPLASMIC"/>
    <property type="match status" value="1"/>
</dbReference>
<name>B5IEP1_ACIB4</name>
<comment type="function">
    <text evidence="7">Catalyzes the oxidation of 5,10-methylenetetrahydrofolate to 5,10-methenyltetrahydrofolate and then the hydrolysis of 5,10-methenyltetrahydrofolate to 10-formyltetrahydrofolate.</text>
</comment>
<dbReference type="Gene3D" id="3.40.50.720">
    <property type="entry name" value="NAD(P)-binding Rossmann-like Domain"/>
    <property type="match status" value="1"/>
</dbReference>
<evidence type="ECO:0000313" key="10">
    <source>
        <dbReference type="EMBL" id="ADD07914.1"/>
    </source>
</evidence>
<dbReference type="GO" id="GO:0006164">
    <property type="term" value="P:purine nucleotide biosynthetic process"/>
    <property type="evidence" value="ECO:0007669"/>
    <property type="project" value="UniProtKB-KW"/>
</dbReference>
<evidence type="ECO:0000256" key="3">
    <source>
        <dbReference type="ARBA" id="ARBA00022801"/>
    </source>
</evidence>
<dbReference type="GO" id="GO:0009086">
    <property type="term" value="P:methionine biosynthetic process"/>
    <property type="evidence" value="ECO:0007669"/>
    <property type="project" value="UniProtKB-KW"/>
</dbReference>
<feature type="domain" description="Tetrahydrofolate dehydrogenase/cyclohydrolase catalytic" evidence="8">
    <location>
        <begin position="3"/>
        <end position="111"/>
    </location>
</feature>
<dbReference type="OrthoDB" id="9455at2157"/>
<evidence type="ECO:0000259" key="8">
    <source>
        <dbReference type="Pfam" id="PF00763"/>
    </source>
</evidence>
<dbReference type="PRINTS" id="PR00085">
    <property type="entry name" value="THFDHDRGNASE"/>
</dbReference>
<keyword evidence="7" id="KW-0028">Amino-acid biosynthesis</keyword>
<accession>B5IEP1</accession>
<dbReference type="GO" id="GO:0000105">
    <property type="term" value="P:L-histidine biosynthetic process"/>
    <property type="evidence" value="ECO:0007669"/>
    <property type="project" value="UniProtKB-KW"/>
</dbReference>
<dbReference type="RefSeq" id="WP_008085046.1">
    <property type="nucleotide sequence ID" value="NC_013926.1"/>
</dbReference>
<dbReference type="GO" id="GO:0004488">
    <property type="term" value="F:methylenetetrahydrofolate dehydrogenase (NADP+) activity"/>
    <property type="evidence" value="ECO:0007669"/>
    <property type="project" value="UniProtKB-UniRule"/>
</dbReference>
<keyword evidence="6 7" id="KW-0511">Multifunctional enzyme</keyword>
<comment type="catalytic activity">
    <reaction evidence="7">
        <text>(6R)-5,10-methylene-5,6,7,8-tetrahydrofolate + NADP(+) = (6R)-5,10-methenyltetrahydrofolate + NADPH</text>
        <dbReference type="Rhea" id="RHEA:22812"/>
        <dbReference type="ChEBI" id="CHEBI:15636"/>
        <dbReference type="ChEBI" id="CHEBI:57455"/>
        <dbReference type="ChEBI" id="CHEBI:57783"/>
        <dbReference type="ChEBI" id="CHEBI:58349"/>
        <dbReference type="EC" id="1.5.1.5"/>
    </reaction>
</comment>
<evidence type="ECO:0000256" key="5">
    <source>
        <dbReference type="ARBA" id="ARBA00023002"/>
    </source>
</evidence>
<dbReference type="KEGG" id="abi:Aboo_0102"/>
<proteinExistence type="inferred from homology"/>
<dbReference type="eggNOG" id="arCOG04538">
    <property type="taxonomic scope" value="Archaea"/>
</dbReference>